<keyword evidence="4" id="KW-1003">Cell membrane</keyword>
<evidence type="ECO:0000256" key="5">
    <source>
        <dbReference type="ARBA" id="ARBA00022741"/>
    </source>
</evidence>
<dbReference type="FunFam" id="3.40.50.300:FF:000016">
    <property type="entry name" value="Oligopeptide ABC transporter ATP-binding component"/>
    <property type="match status" value="1"/>
</dbReference>
<dbReference type="PROSITE" id="PS00211">
    <property type="entry name" value="ABC_TRANSPORTER_1"/>
    <property type="match status" value="1"/>
</dbReference>
<dbReference type="InterPro" id="IPR027417">
    <property type="entry name" value="P-loop_NTPase"/>
</dbReference>
<dbReference type="STRING" id="1086013.SAMN05421774_10377"/>
<evidence type="ECO:0000256" key="1">
    <source>
        <dbReference type="ARBA" id="ARBA00004417"/>
    </source>
</evidence>
<dbReference type="RefSeq" id="WP_076530409.1">
    <property type="nucleotide sequence ID" value="NZ_BMEH01000003.1"/>
</dbReference>
<dbReference type="Gene3D" id="3.40.50.300">
    <property type="entry name" value="P-loop containing nucleotide triphosphate hydrolases"/>
    <property type="match status" value="1"/>
</dbReference>
<organism evidence="9 10">
    <name type="scientific">Gemmobacter megaterium</name>
    <dbReference type="NCBI Taxonomy" id="1086013"/>
    <lineage>
        <taxon>Bacteria</taxon>
        <taxon>Pseudomonadati</taxon>
        <taxon>Pseudomonadota</taxon>
        <taxon>Alphaproteobacteria</taxon>
        <taxon>Rhodobacterales</taxon>
        <taxon>Paracoccaceae</taxon>
        <taxon>Gemmobacter</taxon>
    </lineage>
</organism>
<keyword evidence="3" id="KW-0813">Transport</keyword>
<reference evidence="9 10" key="1">
    <citation type="submission" date="2017-01" db="EMBL/GenBank/DDBJ databases">
        <authorList>
            <person name="Mah S.A."/>
            <person name="Swanson W.J."/>
            <person name="Moy G.W."/>
            <person name="Vacquier V.D."/>
        </authorList>
    </citation>
    <scope>NUCLEOTIDE SEQUENCE [LARGE SCALE GENOMIC DNA]</scope>
    <source>
        <strain evidence="9 10">DSM 26375</strain>
    </source>
</reference>
<dbReference type="InterPro" id="IPR003593">
    <property type="entry name" value="AAA+_ATPase"/>
</dbReference>
<dbReference type="EMBL" id="FTOT01000003">
    <property type="protein sequence ID" value="SIS92604.1"/>
    <property type="molecule type" value="Genomic_DNA"/>
</dbReference>
<dbReference type="Proteomes" id="UP000186141">
    <property type="component" value="Unassembled WGS sequence"/>
</dbReference>
<evidence type="ECO:0000313" key="9">
    <source>
        <dbReference type="EMBL" id="SIS92604.1"/>
    </source>
</evidence>
<sequence length="324" mass="35276">MQHDARPELLEISDLRIGFGSASVVDGVSLSLAAGETLGIVGESGCGKSILSLSILGLLPSGARITSGSIRLEGRDLTRMSAKDLRGLRGDRISMVFQEPMTALNPVLTIGSQLSEVFRVHRQVSRREARAMSIEALRAVGVASPETRIRNYPAQLSGGMRQRVMIAMALACRPQILIADEPTTALDVTIQAQILDLMRNLRREYDTSVLFISHDLGVIAEVSDRVAVLYSGIVVEEAPTAELFSNPQHPYTRGLLDALPQPDAETLPDVLFEIPGMVPAPESRPTGCRFHPRCPLARNICRTTQPPMTRIGPDHRVACWEVAK</sequence>
<keyword evidence="5" id="KW-0547">Nucleotide-binding</keyword>
<proteinExistence type="inferred from homology"/>
<keyword evidence="7" id="KW-0472">Membrane</keyword>
<dbReference type="Pfam" id="PF08352">
    <property type="entry name" value="oligo_HPY"/>
    <property type="match status" value="1"/>
</dbReference>
<dbReference type="AlphaFoldDB" id="A0A1N7N2N8"/>
<evidence type="ECO:0000256" key="3">
    <source>
        <dbReference type="ARBA" id="ARBA00022448"/>
    </source>
</evidence>
<dbReference type="PROSITE" id="PS50893">
    <property type="entry name" value="ABC_TRANSPORTER_2"/>
    <property type="match status" value="1"/>
</dbReference>
<dbReference type="PANTHER" id="PTHR43297">
    <property type="entry name" value="OLIGOPEPTIDE TRANSPORT ATP-BINDING PROTEIN APPD"/>
    <property type="match status" value="1"/>
</dbReference>
<dbReference type="GO" id="GO:0005886">
    <property type="term" value="C:plasma membrane"/>
    <property type="evidence" value="ECO:0007669"/>
    <property type="project" value="UniProtKB-SubCell"/>
</dbReference>
<dbReference type="CDD" id="cd03257">
    <property type="entry name" value="ABC_NikE_OppD_transporters"/>
    <property type="match status" value="1"/>
</dbReference>
<dbReference type="InterPro" id="IPR017871">
    <property type="entry name" value="ABC_transporter-like_CS"/>
</dbReference>
<protein>
    <submittedName>
        <fullName evidence="9">Peptide/nickel transport system ATP-binding protein/oligopeptide transport system ATP-binding protein</fullName>
    </submittedName>
</protein>
<keyword evidence="6 9" id="KW-0067">ATP-binding</keyword>
<dbReference type="InterPro" id="IPR013563">
    <property type="entry name" value="Oligopep_ABC_C"/>
</dbReference>
<evidence type="ECO:0000256" key="4">
    <source>
        <dbReference type="ARBA" id="ARBA00022475"/>
    </source>
</evidence>
<dbReference type="PANTHER" id="PTHR43297:SF2">
    <property type="entry name" value="DIPEPTIDE TRANSPORT ATP-BINDING PROTEIN DPPD"/>
    <property type="match status" value="1"/>
</dbReference>
<dbReference type="SMART" id="SM00382">
    <property type="entry name" value="AAA"/>
    <property type="match status" value="1"/>
</dbReference>
<dbReference type="OrthoDB" id="9802264at2"/>
<keyword evidence="10" id="KW-1185">Reference proteome</keyword>
<evidence type="ECO:0000256" key="6">
    <source>
        <dbReference type="ARBA" id="ARBA00022840"/>
    </source>
</evidence>
<name>A0A1N7N2N8_9RHOB</name>
<dbReference type="GO" id="GO:0016887">
    <property type="term" value="F:ATP hydrolysis activity"/>
    <property type="evidence" value="ECO:0007669"/>
    <property type="project" value="InterPro"/>
</dbReference>
<dbReference type="GO" id="GO:0055085">
    <property type="term" value="P:transmembrane transport"/>
    <property type="evidence" value="ECO:0007669"/>
    <property type="project" value="UniProtKB-ARBA"/>
</dbReference>
<dbReference type="GO" id="GO:0015833">
    <property type="term" value="P:peptide transport"/>
    <property type="evidence" value="ECO:0007669"/>
    <property type="project" value="InterPro"/>
</dbReference>
<evidence type="ECO:0000259" key="8">
    <source>
        <dbReference type="PROSITE" id="PS50893"/>
    </source>
</evidence>
<dbReference type="InterPro" id="IPR050388">
    <property type="entry name" value="ABC_Ni/Peptide_Import"/>
</dbReference>
<dbReference type="NCBIfam" id="TIGR01727">
    <property type="entry name" value="oligo_HPY"/>
    <property type="match status" value="1"/>
</dbReference>
<accession>A0A1N7N2N8</accession>
<comment type="similarity">
    <text evidence="2">Belongs to the ABC transporter superfamily.</text>
</comment>
<dbReference type="InterPro" id="IPR003439">
    <property type="entry name" value="ABC_transporter-like_ATP-bd"/>
</dbReference>
<gene>
    <name evidence="9" type="ORF">SAMN05421774_10377</name>
</gene>
<comment type="subcellular location">
    <subcellularLocation>
        <location evidence="1">Cell inner membrane</location>
        <topology evidence="1">Peripheral membrane protein</topology>
    </subcellularLocation>
</comment>
<dbReference type="Pfam" id="PF00005">
    <property type="entry name" value="ABC_tran"/>
    <property type="match status" value="1"/>
</dbReference>
<dbReference type="SUPFAM" id="SSF52540">
    <property type="entry name" value="P-loop containing nucleoside triphosphate hydrolases"/>
    <property type="match status" value="1"/>
</dbReference>
<evidence type="ECO:0000313" key="10">
    <source>
        <dbReference type="Proteomes" id="UP000186141"/>
    </source>
</evidence>
<evidence type="ECO:0000256" key="7">
    <source>
        <dbReference type="ARBA" id="ARBA00023136"/>
    </source>
</evidence>
<dbReference type="GO" id="GO:0005524">
    <property type="term" value="F:ATP binding"/>
    <property type="evidence" value="ECO:0007669"/>
    <property type="project" value="UniProtKB-KW"/>
</dbReference>
<evidence type="ECO:0000256" key="2">
    <source>
        <dbReference type="ARBA" id="ARBA00005417"/>
    </source>
</evidence>
<feature type="domain" description="ABC transporter" evidence="8">
    <location>
        <begin position="10"/>
        <end position="256"/>
    </location>
</feature>